<sequence length="65" mass="7458">MRLINRTRLYLRKWYFHPLDMILSVNLSAFRVGVRHPGLGVYALGVEQVGGEGADFVEGRALFFF</sequence>
<comment type="caution">
    <text evidence="1">The sequence shown here is derived from an EMBL/GenBank/DDBJ whole genome shotgun (WGS) entry which is preliminary data.</text>
</comment>
<dbReference type="Proteomes" id="UP000036850">
    <property type="component" value="Unassembled WGS sequence"/>
</dbReference>
<evidence type="ECO:0000313" key="1">
    <source>
        <dbReference type="EMBL" id="KNC65633.1"/>
    </source>
</evidence>
<accession>A0A0L0EP05</accession>
<organism evidence="1 2">
    <name type="scientific">Pseudoalteromonas rubra</name>
    <dbReference type="NCBI Taxonomy" id="43658"/>
    <lineage>
        <taxon>Bacteria</taxon>
        <taxon>Pseudomonadati</taxon>
        <taxon>Pseudomonadota</taxon>
        <taxon>Gammaproteobacteria</taxon>
        <taxon>Alteromonadales</taxon>
        <taxon>Pseudoalteromonadaceae</taxon>
        <taxon>Pseudoalteromonas</taxon>
    </lineage>
</organism>
<gene>
    <name evidence="1" type="ORF">AC626_21845</name>
</gene>
<dbReference type="PATRIC" id="fig|43658.6.peg.2701"/>
<name>A0A0L0EP05_9GAMM</name>
<dbReference type="AlphaFoldDB" id="A0A0L0EP05"/>
<protein>
    <submittedName>
        <fullName evidence="1">Uncharacterized protein</fullName>
    </submittedName>
</protein>
<reference evidence="2" key="1">
    <citation type="submission" date="2015-07" db="EMBL/GenBank/DDBJ databases">
        <title>Draft genome sequence of a Pseudoalteromonas rubra strain, OCN096, isolated from Kaneohe Bay, Oahu, Hawaii.</title>
        <authorList>
            <person name="Beurmann S."/>
            <person name="Ushijima B."/>
            <person name="Belcaid M."/>
            <person name="Callahan S.M."/>
            <person name="Aeby G.S."/>
        </authorList>
    </citation>
    <scope>NUCLEOTIDE SEQUENCE [LARGE SCALE GENOMIC DNA]</scope>
    <source>
        <strain evidence="2">OCN096</strain>
    </source>
</reference>
<proteinExistence type="predicted"/>
<evidence type="ECO:0000313" key="2">
    <source>
        <dbReference type="Proteomes" id="UP000036850"/>
    </source>
</evidence>
<dbReference type="EMBL" id="LFZX01000250">
    <property type="protein sequence ID" value="KNC65633.1"/>
    <property type="molecule type" value="Genomic_DNA"/>
</dbReference>